<proteinExistence type="predicted"/>
<dbReference type="Gene3D" id="2.170.140.10">
    <property type="entry name" value="Chitin binding domain"/>
    <property type="match status" value="1"/>
</dbReference>
<dbReference type="GO" id="GO:0005576">
    <property type="term" value="C:extracellular region"/>
    <property type="evidence" value="ECO:0007669"/>
    <property type="project" value="InterPro"/>
</dbReference>
<dbReference type="Proteomes" id="UP000829291">
    <property type="component" value="Chromosome 2"/>
</dbReference>
<dbReference type="InParanoid" id="A0A6J0B412"/>
<dbReference type="PROSITE" id="PS50940">
    <property type="entry name" value="CHIT_BIND_II"/>
    <property type="match status" value="1"/>
</dbReference>
<dbReference type="RefSeq" id="XP_015509834.2">
    <property type="nucleotide sequence ID" value="XM_015654348.2"/>
</dbReference>
<reference evidence="3" key="1">
    <citation type="submission" date="2025-08" db="UniProtKB">
        <authorList>
            <consortium name="RefSeq"/>
        </authorList>
    </citation>
    <scope>IDENTIFICATION</scope>
    <source>
        <tissue evidence="3">Thorax and Abdomen</tissue>
    </source>
</reference>
<dbReference type="InterPro" id="IPR002557">
    <property type="entry name" value="Chitin-bd_dom"/>
</dbReference>
<sequence>MFDDVKVQCRYPTSAELSVCTPIWYPETAATQAPAVSVVPVVPVAPVAPVIPAVPPSEMQTVTFLPAGYNLEGLEIIVPDPNLYKCPANDAYPFGAHSRHPIAGNCKFFLLCQSDGVKKIAGCPDGLGFNPKSSLCEDSRNIPGCVYYYSSPKQ</sequence>
<dbReference type="SUPFAM" id="SSF57625">
    <property type="entry name" value="Invertebrate chitin-binding proteins"/>
    <property type="match status" value="1"/>
</dbReference>
<feature type="domain" description="Chitin-binding type-2" evidence="1">
    <location>
        <begin position="83"/>
        <end position="147"/>
    </location>
</feature>
<name>A0A6J0B412_NEOLC</name>
<dbReference type="SMART" id="SM00494">
    <property type="entry name" value="ChtBD2"/>
    <property type="match status" value="1"/>
</dbReference>
<dbReference type="InterPro" id="IPR036508">
    <property type="entry name" value="Chitin-bd_dom_sf"/>
</dbReference>
<dbReference type="AlphaFoldDB" id="A0A6J0B412"/>
<evidence type="ECO:0000313" key="2">
    <source>
        <dbReference type="Proteomes" id="UP000829291"/>
    </source>
</evidence>
<evidence type="ECO:0000259" key="1">
    <source>
        <dbReference type="PROSITE" id="PS50940"/>
    </source>
</evidence>
<dbReference type="Pfam" id="PF01607">
    <property type="entry name" value="CBM_14"/>
    <property type="match status" value="1"/>
</dbReference>
<dbReference type="OrthoDB" id="6020543at2759"/>
<accession>A0A6J0B412</accession>
<dbReference type="GeneID" id="107217000"/>
<protein>
    <submittedName>
        <fullName evidence="3">Uncharacterized protein LOC107217000</fullName>
    </submittedName>
</protein>
<gene>
    <name evidence="3" type="primary">LOC107217000</name>
</gene>
<dbReference type="GO" id="GO:0008061">
    <property type="term" value="F:chitin binding"/>
    <property type="evidence" value="ECO:0007669"/>
    <property type="project" value="UniProtKB-KW"/>
</dbReference>
<keyword evidence="2" id="KW-1185">Reference proteome</keyword>
<evidence type="ECO:0000313" key="3">
    <source>
        <dbReference type="RefSeq" id="XP_015509834.2"/>
    </source>
</evidence>
<organism evidence="3">
    <name type="scientific">Neodiprion lecontei</name>
    <name type="common">Redheaded pine sawfly</name>
    <dbReference type="NCBI Taxonomy" id="441921"/>
    <lineage>
        <taxon>Eukaryota</taxon>
        <taxon>Metazoa</taxon>
        <taxon>Ecdysozoa</taxon>
        <taxon>Arthropoda</taxon>
        <taxon>Hexapoda</taxon>
        <taxon>Insecta</taxon>
        <taxon>Pterygota</taxon>
        <taxon>Neoptera</taxon>
        <taxon>Endopterygota</taxon>
        <taxon>Hymenoptera</taxon>
        <taxon>Tenthredinoidea</taxon>
        <taxon>Diprionidae</taxon>
        <taxon>Diprioninae</taxon>
        <taxon>Neodiprion</taxon>
    </lineage>
</organism>
<dbReference type="KEGG" id="nlo:107217000"/>